<reference evidence="1" key="1">
    <citation type="journal article" date="2014" name="Front. Microbiol.">
        <title>High frequency of phylogenetically diverse reductive dehalogenase-homologous genes in deep subseafloor sedimentary metagenomes.</title>
        <authorList>
            <person name="Kawai M."/>
            <person name="Futagami T."/>
            <person name="Toyoda A."/>
            <person name="Takaki Y."/>
            <person name="Nishi S."/>
            <person name="Hori S."/>
            <person name="Arai W."/>
            <person name="Tsubouchi T."/>
            <person name="Morono Y."/>
            <person name="Uchiyama I."/>
            <person name="Ito T."/>
            <person name="Fujiyama A."/>
            <person name="Inagaki F."/>
            <person name="Takami H."/>
        </authorList>
    </citation>
    <scope>NUCLEOTIDE SEQUENCE</scope>
    <source>
        <strain evidence="1">Expedition CK06-06</strain>
    </source>
</reference>
<gene>
    <name evidence="1" type="ORF">S06H3_06585</name>
</gene>
<organism evidence="1">
    <name type="scientific">marine sediment metagenome</name>
    <dbReference type="NCBI Taxonomy" id="412755"/>
    <lineage>
        <taxon>unclassified sequences</taxon>
        <taxon>metagenomes</taxon>
        <taxon>ecological metagenomes</taxon>
    </lineage>
</organism>
<feature type="non-terminal residue" evidence="1">
    <location>
        <position position="1"/>
    </location>
</feature>
<name>X1KJ87_9ZZZZ</name>
<evidence type="ECO:0000313" key="1">
    <source>
        <dbReference type="EMBL" id="GAH93675.1"/>
    </source>
</evidence>
<protein>
    <submittedName>
        <fullName evidence="1">Uncharacterized protein</fullName>
    </submittedName>
</protein>
<accession>X1KJ87</accession>
<proteinExistence type="predicted"/>
<dbReference type="AlphaFoldDB" id="X1KJ87"/>
<sequence length="30" mass="3303">VEIAAKYLKGETVDEYIPVPLSLVTPETVK</sequence>
<comment type="caution">
    <text evidence="1">The sequence shown here is derived from an EMBL/GenBank/DDBJ whole genome shotgun (WGS) entry which is preliminary data.</text>
</comment>
<dbReference type="EMBL" id="BARV01002574">
    <property type="protein sequence ID" value="GAH93675.1"/>
    <property type="molecule type" value="Genomic_DNA"/>
</dbReference>